<keyword evidence="5" id="KW-0597">Phosphoprotein</keyword>
<dbReference type="EMBL" id="CP032626">
    <property type="protein sequence ID" value="AYF92977.1"/>
    <property type="molecule type" value="Genomic_DNA"/>
</dbReference>
<dbReference type="OrthoDB" id="335833at2"/>
<evidence type="ECO:0000259" key="15">
    <source>
        <dbReference type="PROSITE" id="PS50109"/>
    </source>
</evidence>
<keyword evidence="13 14" id="KW-0472">Membrane</keyword>
<dbReference type="SUPFAM" id="SSF55874">
    <property type="entry name" value="ATPase domain of HSP90 chaperone/DNA topoisomerase II/histidine kinase"/>
    <property type="match status" value="1"/>
</dbReference>
<dbReference type="GO" id="GO:0000155">
    <property type="term" value="F:phosphorelay sensor kinase activity"/>
    <property type="evidence" value="ECO:0007669"/>
    <property type="project" value="InterPro"/>
</dbReference>
<evidence type="ECO:0000313" key="17">
    <source>
        <dbReference type="Proteomes" id="UP000272003"/>
    </source>
</evidence>
<dbReference type="InterPro" id="IPR003661">
    <property type="entry name" value="HisK_dim/P_dom"/>
</dbReference>
<dbReference type="PANTHER" id="PTHR45528">
    <property type="entry name" value="SENSOR HISTIDINE KINASE CPXA"/>
    <property type="match status" value="1"/>
</dbReference>
<dbReference type="Gene3D" id="1.10.287.130">
    <property type="match status" value="1"/>
</dbReference>
<dbReference type="AlphaFoldDB" id="A0A387ASQ4"/>
<dbReference type="InterPro" id="IPR003594">
    <property type="entry name" value="HATPase_dom"/>
</dbReference>
<evidence type="ECO:0000256" key="12">
    <source>
        <dbReference type="ARBA" id="ARBA00023012"/>
    </source>
</evidence>
<evidence type="ECO:0000256" key="4">
    <source>
        <dbReference type="ARBA" id="ARBA00022475"/>
    </source>
</evidence>
<proteinExistence type="predicted"/>
<evidence type="ECO:0000256" key="9">
    <source>
        <dbReference type="ARBA" id="ARBA00022777"/>
    </source>
</evidence>
<comment type="catalytic activity">
    <reaction evidence="1">
        <text>ATP + protein L-histidine = ADP + protein N-phospho-L-histidine.</text>
        <dbReference type="EC" id="2.7.13.3"/>
    </reaction>
</comment>
<dbReference type="PROSITE" id="PS50109">
    <property type="entry name" value="HIS_KIN"/>
    <property type="match status" value="1"/>
</dbReference>
<dbReference type="KEGG" id="abom:D7I45_05665"/>
<keyword evidence="11 14" id="KW-1133">Transmembrane helix</keyword>
<evidence type="ECO:0000256" key="10">
    <source>
        <dbReference type="ARBA" id="ARBA00022840"/>
    </source>
</evidence>
<dbReference type="CDD" id="cd00082">
    <property type="entry name" value="HisKA"/>
    <property type="match status" value="1"/>
</dbReference>
<evidence type="ECO:0000256" key="6">
    <source>
        <dbReference type="ARBA" id="ARBA00022679"/>
    </source>
</evidence>
<dbReference type="InterPro" id="IPR005467">
    <property type="entry name" value="His_kinase_dom"/>
</dbReference>
<keyword evidence="12" id="KW-0902">Two-component regulatory system</keyword>
<dbReference type="Gene3D" id="3.30.565.10">
    <property type="entry name" value="Histidine kinase-like ATPase, C-terminal domain"/>
    <property type="match status" value="1"/>
</dbReference>
<dbReference type="RefSeq" id="WP_120784741.1">
    <property type="nucleotide sequence ID" value="NZ_CP032626.1"/>
</dbReference>
<protein>
    <recommendedName>
        <fullName evidence="3">histidine kinase</fullName>
        <ecNumber evidence="3">2.7.13.3</ecNumber>
    </recommendedName>
</protein>
<evidence type="ECO:0000256" key="13">
    <source>
        <dbReference type="ARBA" id="ARBA00023136"/>
    </source>
</evidence>
<organism evidence="16 17">
    <name type="scientific">Apilactobacillus bombintestini</name>
    <dbReference type="NCBI Taxonomy" id="2419772"/>
    <lineage>
        <taxon>Bacteria</taxon>
        <taxon>Bacillati</taxon>
        <taxon>Bacillota</taxon>
        <taxon>Bacilli</taxon>
        <taxon>Lactobacillales</taxon>
        <taxon>Lactobacillaceae</taxon>
        <taxon>Apilactobacillus</taxon>
    </lineage>
</organism>
<feature type="domain" description="Histidine kinase" evidence="15">
    <location>
        <begin position="162"/>
        <end position="381"/>
    </location>
</feature>
<name>A0A387ASQ4_9LACO</name>
<keyword evidence="4" id="KW-1003">Cell membrane</keyword>
<feature type="transmembrane region" description="Helical" evidence="14">
    <location>
        <begin position="75"/>
        <end position="94"/>
    </location>
</feature>
<evidence type="ECO:0000313" key="16">
    <source>
        <dbReference type="EMBL" id="AYF92977.1"/>
    </source>
</evidence>
<dbReference type="Proteomes" id="UP000272003">
    <property type="component" value="Chromosome"/>
</dbReference>
<dbReference type="GO" id="GO:0005886">
    <property type="term" value="C:plasma membrane"/>
    <property type="evidence" value="ECO:0007669"/>
    <property type="project" value="UniProtKB-SubCell"/>
</dbReference>
<accession>A0A387ASQ4</accession>
<dbReference type="InterPro" id="IPR036890">
    <property type="entry name" value="HATPase_C_sf"/>
</dbReference>
<evidence type="ECO:0000256" key="8">
    <source>
        <dbReference type="ARBA" id="ARBA00022741"/>
    </source>
</evidence>
<keyword evidence="6" id="KW-0808">Transferase</keyword>
<comment type="subcellular location">
    <subcellularLocation>
        <location evidence="2">Cell membrane</location>
        <topology evidence="2">Multi-pass membrane protein</topology>
    </subcellularLocation>
</comment>
<evidence type="ECO:0000256" key="3">
    <source>
        <dbReference type="ARBA" id="ARBA00012438"/>
    </source>
</evidence>
<evidence type="ECO:0000256" key="2">
    <source>
        <dbReference type="ARBA" id="ARBA00004651"/>
    </source>
</evidence>
<dbReference type="SMART" id="SM00387">
    <property type="entry name" value="HATPase_c"/>
    <property type="match status" value="1"/>
</dbReference>
<sequence>MKTKNKAMTLTHKEKISLLMDAVLTSLFILLVNFLVFYVIEVYYATHPDWQHELIHIGHSILAGNNEQLWNWSNVFIVTIAALDMFFLYIRLYMHYRHIQQQRIIAELYYIADGHFDHQIPYRFQGDERKIVDSINILVENVIHSMSEELKTKRSKDELISNVSHDIRTPLTSIIGYLGLIENHQFNSTDDLYKYVHIAYFKAKQMKDLADSLFEYTKLTESNRKPSQVRKVEMQSMLDQLSAEYDLLANEHEMKLHTTTNFTHLEIEANPDELARAIGNLLTNALKYGKDGENLYLEGKQINPKELVIKVANDGEKIPEASLDHVFDRFYRVENSRNKSTSGTGLGLAIVNEIVKLHGGYCEVSSNDKLTTFSLHLPIQQENKLIPAQGKH</sequence>
<reference evidence="16 17" key="1">
    <citation type="submission" date="2018-09" db="EMBL/GenBank/DDBJ databases">
        <title>Genome sequencing of strain BHWM-4.</title>
        <authorList>
            <person name="Heo J."/>
            <person name="Kim S.-J."/>
            <person name="Kwon S.-W."/>
        </authorList>
    </citation>
    <scope>NUCLEOTIDE SEQUENCE [LARGE SCALE GENOMIC DNA]</scope>
    <source>
        <strain evidence="16 17">BHWM-4</strain>
    </source>
</reference>
<keyword evidence="17" id="KW-1185">Reference proteome</keyword>
<dbReference type="FunFam" id="3.30.565.10:FF:000013">
    <property type="entry name" value="Two-component sensor histidine kinase"/>
    <property type="match status" value="1"/>
</dbReference>
<feature type="transmembrane region" description="Helical" evidence="14">
    <location>
        <begin position="21"/>
        <end position="40"/>
    </location>
</feature>
<dbReference type="GO" id="GO:0005524">
    <property type="term" value="F:ATP binding"/>
    <property type="evidence" value="ECO:0007669"/>
    <property type="project" value="UniProtKB-KW"/>
</dbReference>
<dbReference type="PANTHER" id="PTHR45528:SF1">
    <property type="entry name" value="SENSOR HISTIDINE KINASE CPXA"/>
    <property type="match status" value="1"/>
</dbReference>
<evidence type="ECO:0000256" key="7">
    <source>
        <dbReference type="ARBA" id="ARBA00022692"/>
    </source>
</evidence>
<dbReference type="PRINTS" id="PR00344">
    <property type="entry name" value="BCTRLSENSOR"/>
</dbReference>
<evidence type="ECO:0000256" key="14">
    <source>
        <dbReference type="SAM" id="Phobius"/>
    </source>
</evidence>
<evidence type="ECO:0000256" key="5">
    <source>
        <dbReference type="ARBA" id="ARBA00022553"/>
    </source>
</evidence>
<dbReference type="Pfam" id="PF02518">
    <property type="entry name" value="HATPase_c"/>
    <property type="match status" value="1"/>
</dbReference>
<keyword evidence="8" id="KW-0547">Nucleotide-binding</keyword>
<dbReference type="InterPro" id="IPR050398">
    <property type="entry name" value="HssS/ArlS-like"/>
</dbReference>
<dbReference type="EC" id="2.7.13.3" evidence="3"/>
<dbReference type="CDD" id="cd00075">
    <property type="entry name" value="HATPase"/>
    <property type="match status" value="1"/>
</dbReference>
<keyword evidence="10" id="KW-0067">ATP-binding</keyword>
<evidence type="ECO:0000256" key="11">
    <source>
        <dbReference type="ARBA" id="ARBA00022989"/>
    </source>
</evidence>
<dbReference type="SMART" id="SM00388">
    <property type="entry name" value="HisKA"/>
    <property type="match status" value="1"/>
</dbReference>
<evidence type="ECO:0000256" key="1">
    <source>
        <dbReference type="ARBA" id="ARBA00000085"/>
    </source>
</evidence>
<dbReference type="InterPro" id="IPR004358">
    <property type="entry name" value="Sig_transdc_His_kin-like_C"/>
</dbReference>
<dbReference type="InterPro" id="IPR036097">
    <property type="entry name" value="HisK_dim/P_sf"/>
</dbReference>
<dbReference type="Pfam" id="PF00512">
    <property type="entry name" value="HisKA"/>
    <property type="match status" value="1"/>
</dbReference>
<gene>
    <name evidence="16" type="ORF">D7I45_05665</name>
</gene>
<dbReference type="SUPFAM" id="SSF47384">
    <property type="entry name" value="Homodimeric domain of signal transducing histidine kinase"/>
    <property type="match status" value="1"/>
</dbReference>
<keyword evidence="9 16" id="KW-0418">Kinase</keyword>
<keyword evidence="7 14" id="KW-0812">Transmembrane</keyword>